<dbReference type="RefSeq" id="WP_246264763.1">
    <property type="nucleotide sequence ID" value="NZ_BAAAHM010000002.1"/>
</dbReference>
<organism evidence="3 4">
    <name type="scientific">Acrocarpospora pleiomorpha</name>
    <dbReference type="NCBI Taxonomy" id="90975"/>
    <lineage>
        <taxon>Bacteria</taxon>
        <taxon>Bacillati</taxon>
        <taxon>Actinomycetota</taxon>
        <taxon>Actinomycetes</taxon>
        <taxon>Streptosporangiales</taxon>
        <taxon>Streptosporangiaceae</taxon>
        <taxon>Acrocarpospora</taxon>
    </lineage>
</organism>
<evidence type="ECO:0000256" key="1">
    <source>
        <dbReference type="SAM" id="MobiDB-lite"/>
    </source>
</evidence>
<evidence type="ECO:0000313" key="3">
    <source>
        <dbReference type="EMBL" id="GES22200.1"/>
    </source>
</evidence>
<evidence type="ECO:0000313" key="4">
    <source>
        <dbReference type="Proteomes" id="UP000377595"/>
    </source>
</evidence>
<sequence length="106" mass="11236">MTSTPARLRLIDELPEEQADDAGCTADPQLHTGPDLFEEETPEDRAAREDVAKAVCAACPARLGCLAYALRVRPQVGVWAGYTAAELRKVTPLTETSAPAVASQAA</sequence>
<comment type="caution">
    <text evidence="3">The sequence shown here is derived from an EMBL/GenBank/DDBJ whole genome shotgun (WGS) entry which is preliminary data.</text>
</comment>
<name>A0A5M3XMN4_9ACTN</name>
<gene>
    <name evidence="3" type="ORF">Aple_050970</name>
</gene>
<feature type="region of interest" description="Disordered" evidence="1">
    <location>
        <begin position="15"/>
        <end position="45"/>
    </location>
</feature>
<dbReference type="PROSITE" id="PS51674">
    <property type="entry name" value="4FE4S_WBL"/>
    <property type="match status" value="1"/>
</dbReference>
<feature type="domain" description="4Fe-4S Wbl-type" evidence="2">
    <location>
        <begin position="23"/>
        <end position="89"/>
    </location>
</feature>
<dbReference type="EMBL" id="BLAF01000029">
    <property type="protein sequence ID" value="GES22200.1"/>
    <property type="molecule type" value="Genomic_DNA"/>
</dbReference>
<keyword evidence="4" id="KW-1185">Reference proteome</keyword>
<proteinExistence type="predicted"/>
<dbReference type="Proteomes" id="UP000377595">
    <property type="component" value="Unassembled WGS sequence"/>
</dbReference>
<dbReference type="InterPro" id="IPR034768">
    <property type="entry name" value="4FE4S_WBL"/>
</dbReference>
<dbReference type="AlphaFoldDB" id="A0A5M3XMN4"/>
<evidence type="ECO:0000259" key="2">
    <source>
        <dbReference type="PROSITE" id="PS51674"/>
    </source>
</evidence>
<reference evidence="3 4" key="1">
    <citation type="submission" date="2019-10" db="EMBL/GenBank/DDBJ databases">
        <title>Whole genome shotgun sequence of Acrocarpospora pleiomorpha NBRC 16267.</title>
        <authorList>
            <person name="Ichikawa N."/>
            <person name="Kimura A."/>
            <person name="Kitahashi Y."/>
            <person name="Komaki H."/>
            <person name="Oguchi A."/>
        </authorList>
    </citation>
    <scope>NUCLEOTIDE SEQUENCE [LARGE SCALE GENOMIC DNA]</scope>
    <source>
        <strain evidence="3 4">NBRC 16267</strain>
    </source>
</reference>
<dbReference type="Pfam" id="PF02467">
    <property type="entry name" value="Whib"/>
    <property type="match status" value="1"/>
</dbReference>
<accession>A0A5M3XMN4</accession>
<protein>
    <recommendedName>
        <fullName evidence="2">4Fe-4S Wbl-type domain-containing protein</fullName>
    </recommendedName>
</protein>